<organism evidence="2 3">
    <name type="scientific">Gossypium arboreum</name>
    <name type="common">Tree cotton</name>
    <name type="synonym">Gossypium nanking</name>
    <dbReference type="NCBI Taxonomy" id="29729"/>
    <lineage>
        <taxon>Eukaryota</taxon>
        <taxon>Viridiplantae</taxon>
        <taxon>Streptophyta</taxon>
        <taxon>Embryophyta</taxon>
        <taxon>Tracheophyta</taxon>
        <taxon>Spermatophyta</taxon>
        <taxon>Magnoliopsida</taxon>
        <taxon>eudicotyledons</taxon>
        <taxon>Gunneridae</taxon>
        <taxon>Pentapetalae</taxon>
        <taxon>rosids</taxon>
        <taxon>malvids</taxon>
        <taxon>Malvales</taxon>
        <taxon>Malvaceae</taxon>
        <taxon>Malvoideae</taxon>
        <taxon>Gossypium</taxon>
    </lineage>
</organism>
<evidence type="ECO:0000259" key="1">
    <source>
        <dbReference type="Pfam" id="PF10536"/>
    </source>
</evidence>
<feature type="domain" description="Aminotransferase-like plant mobile" evidence="1">
    <location>
        <begin position="129"/>
        <end position="216"/>
    </location>
</feature>
<name>A0ABR0NS17_GOSAR</name>
<dbReference type="PANTHER" id="PTHR46033:SF8">
    <property type="entry name" value="PROTEIN MAINTENANCE OF MERISTEMS-LIKE"/>
    <property type="match status" value="1"/>
</dbReference>
<evidence type="ECO:0000313" key="3">
    <source>
        <dbReference type="Proteomes" id="UP001358586"/>
    </source>
</evidence>
<gene>
    <name evidence="2" type="ORF">PVK06_031420</name>
</gene>
<dbReference type="InterPro" id="IPR044824">
    <property type="entry name" value="MAIN-like"/>
</dbReference>
<comment type="caution">
    <text evidence="2">The sequence shown here is derived from an EMBL/GenBank/DDBJ whole genome shotgun (WGS) entry which is preliminary data.</text>
</comment>
<sequence>MPYLELVGIRSAALIRTFDLRYDLTSTLVERWRSETHTFHLPCGECTITLEDVALQLGLPIDGSAVKGDHSYGGDDLGISHGKPFFWCSSSAFRALLEFLTAGIFSFLISASQWRIPLHFVSLAHQPLTQWSIYSCIERSYIIPIYRLMIEQYAGEEFIWMPYRRQEIMAIIPSSAYIDSQLWCTNAPTINFNVVKWYHGDRVPQQFGYIQYIPDPPM</sequence>
<keyword evidence="3" id="KW-1185">Reference proteome</keyword>
<protein>
    <recommendedName>
        <fullName evidence="1">Aminotransferase-like plant mobile domain-containing protein</fullName>
    </recommendedName>
</protein>
<dbReference type="Pfam" id="PF10536">
    <property type="entry name" value="PMD"/>
    <property type="match status" value="2"/>
</dbReference>
<dbReference type="Proteomes" id="UP001358586">
    <property type="component" value="Chromosome 9"/>
</dbReference>
<dbReference type="PANTHER" id="PTHR46033">
    <property type="entry name" value="PROTEIN MAIN-LIKE 2"/>
    <property type="match status" value="1"/>
</dbReference>
<evidence type="ECO:0000313" key="2">
    <source>
        <dbReference type="EMBL" id="KAK5803771.1"/>
    </source>
</evidence>
<accession>A0ABR0NS17</accession>
<dbReference type="InterPro" id="IPR019557">
    <property type="entry name" value="AminoTfrase-like_pln_mobile"/>
</dbReference>
<reference evidence="2 3" key="1">
    <citation type="submission" date="2023-03" db="EMBL/GenBank/DDBJ databases">
        <title>WGS of Gossypium arboreum.</title>
        <authorList>
            <person name="Yu D."/>
        </authorList>
    </citation>
    <scope>NUCLEOTIDE SEQUENCE [LARGE SCALE GENOMIC DNA]</scope>
    <source>
        <tissue evidence="2">Leaf</tissue>
    </source>
</reference>
<feature type="domain" description="Aminotransferase-like plant mobile" evidence="1">
    <location>
        <begin position="8"/>
        <end position="67"/>
    </location>
</feature>
<dbReference type="EMBL" id="JARKNE010000009">
    <property type="protein sequence ID" value="KAK5803771.1"/>
    <property type="molecule type" value="Genomic_DNA"/>
</dbReference>
<proteinExistence type="predicted"/>